<organism evidence="2 3">
    <name type="scientific">Linum trigynum</name>
    <dbReference type="NCBI Taxonomy" id="586398"/>
    <lineage>
        <taxon>Eukaryota</taxon>
        <taxon>Viridiplantae</taxon>
        <taxon>Streptophyta</taxon>
        <taxon>Embryophyta</taxon>
        <taxon>Tracheophyta</taxon>
        <taxon>Spermatophyta</taxon>
        <taxon>Magnoliopsida</taxon>
        <taxon>eudicotyledons</taxon>
        <taxon>Gunneridae</taxon>
        <taxon>Pentapetalae</taxon>
        <taxon>rosids</taxon>
        <taxon>fabids</taxon>
        <taxon>Malpighiales</taxon>
        <taxon>Linaceae</taxon>
        <taxon>Linum</taxon>
    </lineage>
</organism>
<keyword evidence="1" id="KW-0732">Signal</keyword>
<reference evidence="2 3" key="1">
    <citation type="submission" date="2024-04" db="EMBL/GenBank/DDBJ databases">
        <authorList>
            <person name="Fracassetti M."/>
        </authorList>
    </citation>
    <scope>NUCLEOTIDE SEQUENCE [LARGE SCALE GENOMIC DNA]</scope>
</reference>
<dbReference type="Proteomes" id="UP001497516">
    <property type="component" value="Chromosome 4"/>
</dbReference>
<evidence type="ECO:0000256" key="1">
    <source>
        <dbReference type="SAM" id="SignalP"/>
    </source>
</evidence>
<name>A0AAV2EHI1_9ROSI</name>
<dbReference type="EMBL" id="OZ034817">
    <property type="protein sequence ID" value="CAL1385399.1"/>
    <property type="molecule type" value="Genomic_DNA"/>
</dbReference>
<keyword evidence="3" id="KW-1185">Reference proteome</keyword>
<feature type="signal peptide" evidence="1">
    <location>
        <begin position="1"/>
        <end position="20"/>
    </location>
</feature>
<accession>A0AAV2EHI1</accession>
<evidence type="ECO:0000313" key="2">
    <source>
        <dbReference type="EMBL" id="CAL1385399.1"/>
    </source>
</evidence>
<gene>
    <name evidence="2" type="ORF">LTRI10_LOCUS26541</name>
</gene>
<dbReference type="AlphaFoldDB" id="A0AAV2EHI1"/>
<feature type="chain" id="PRO_5043404875" description="Cysteine proteinase inhibitor" evidence="1">
    <location>
        <begin position="21"/>
        <end position="130"/>
    </location>
</feature>
<evidence type="ECO:0000313" key="3">
    <source>
        <dbReference type="Proteomes" id="UP001497516"/>
    </source>
</evidence>
<evidence type="ECO:0008006" key="4">
    <source>
        <dbReference type="Google" id="ProtNLM"/>
    </source>
</evidence>
<proteinExistence type="predicted"/>
<sequence length="130" mass="14683">MTKLFALAAMTLVLIISVFAFVKPVTSSSCYRFDHFGPPSPMSHEEVQSQRNMRLARFSVANHNEVLSGAQRLKLVSVEKGAYYHVSPDGDYKSLDIIASNSFGQAKYRAFVIEFIAYDELSLQCFEKIY</sequence>
<protein>
    <recommendedName>
        <fullName evidence="4">Cysteine proteinase inhibitor</fullName>
    </recommendedName>
</protein>